<evidence type="ECO:0000313" key="1">
    <source>
        <dbReference type="EMBL" id="TMR24472.1"/>
    </source>
</evidence>
<dbReference type="OrthoDB" id="4299906at2"/>
<comment type="caution">
    <text evidence="1">The sequence shown here is derived from an EMBL/GenBank/DDBJ whole genome shotgun (WGS) entry which is preliminary data.</text>
</comment>
<dbReference type="Proteomes" id="UP000306628">
    <property type="component" value="Unassembled WGS sequence"/>
</dbReference>
<keyword evidence="2" id="KW-1185">Reference proteome</keyword>
<proteinExistence type="predicted"/>
<protein>
    <submittedName>
        <fullName evidence="1">Uncharacterized protein</fullName>
    </submittedName>
</protein>
<dbReference type="RefSeq" id="WP_138696266.1">
    <property type="nucleotide sequence ID" value="NZ_JBHSAZ010000107.1"/>
</dbReference>
<reference evidence="1 2" key="1">
    <citation type="submission" date="2019-05" db="EMBL/GenBank/DDBJ databases">
        <title>Draft genome sequence of Nonomuraea zeae DSM 100528.</title>
        <authorList>
            <person name="Saricaoglu S."/>
            <person name="Isik K."/>
        </authorList>
    </citation>
    <scope>NUCLEOTIDE SEQUENCE [LARGE SCALE GENOMIC DNA]</scope>
    <source>
        <strain evidence="1 2">DSM 100528</strain>
    </source>
</reference>
<accession>A0A5S4FV42</accession>
<evidence type="ECO:0000313" key="2">
    <source>
        <dbReference type="Proteomes" id="UP000306628"/>
    </source>
</evidence>
<dbReference type="AlphaFoldDB" id="A0A5S4FV42"/>
<gene>
    <name evidence="1" type="ORF">ETD85_46535</name>
</gene>
<sequence>MSGSPVAGWQQSVHDICAGVTRLHHRLQQAGAEDRLRLLDELQHTLARLHAEARDQAITAARAEGLPLRRIATAAGCSHEQVRHILQRRTLPAAGNEP</sequence>
<name>A0A5S4FV42_9ACTN</name>
<dbReference type="EMBL" id="VCKX01000240">
    <property type="protein sequence ID" value="TMR24472.1"/>
    <property type="molecule type" value="Genomic_DNA"/>
</dbReference>
<organism evidence="1 2">
    <name type="scientific">Nonomuraea zeae</name>
    <dbReference type="NCBI Taxonomy" id="1642303"/>
    <lineage>
        <taxon>Bacteria</taxon>
        <taxon>Bacillati</taxon>
        <taxon>Actinomycetota</taxon>
        <taxon>Actinomycetes</taxon>
        <taxon>Streptosporangiales</taxon>
        <taxon>Streptosporangiaceae</taxon>
        <taxon>Nonomuraea</taxon>
    </lineage>
</organism>